<evidence type="ECO:0000313" key="2">
    <source>
        <dbReference type="Proteomes" id="UP000009149"/>
    </source>
</evidence>
<protein>
    <submittedName>
        <fullName evidence="1">Uncharacterized protein</fullName>
    </submittedName>
</protein>
<organism evidence="1 2">
    <name type="scientific">Methylacidiphilum infernorum (isolate V4)</name>
    <name type="common">Methylokorus infernorum (strain V4)</name>
    <dbReference type="NCBI Taxonomy" id="481448"/>
    <lineage>
        <taxon>Bacteria</taxon>
        <taxon>Pseudomonadati</taxon>
        <taxon>Verrucomicrobiota</taxon>
        <taxon>Methylacidiphilae</taxon>
        <taxon>Methylacidiphilales</taxon>
        <taxon>Methylacidiphilaceae</taxon>
        <taxon>Methylacidiphilum (ex Ratnadevi et al. 2023)</taxon>
    </lineage>
</organism>
<dbReference type="STRING" id="481448.Minf_0875"/>
<proteinExistence type="predicted"/>
<evidence type="ECO:0000313" key="1">
    <source>
        <dbReference type="EMBL" id="ACD82930.1"/>
    </source>
</evidence>
<dbReference type="AlphaFoldDB" id="B3E1D4"/>
<dbReference type="Proteomes" id="UP000009149">
    <property type="component" value="Chromosome"/>
</dbReference>
<dbReference type="KEGG" id="min:Minf_0875"/>
<dbReference type="EMBL" id="CP000975">
    <property type="protein sequence ID" value="ACD82930.1"/>
    <property type="molecule type" value="Genomic_DNA"/>
</dbReference>
<name>B3E1D4_METI4</name>
<accession>B3E1D4</accession>
<gene>
    <name evidence="1" type="ordered locus">Minf_0875</name>
</gene>
<sequence>MATPRSRGFFAGASGFFKAGRSDGITGGVAGWVLEKPKIEMKWKYYPDTFDEE</sequence>
<dbReference type="HOGENOM" id="CLU_3063316_0_0_0"/>
<reference evidence="1 2" key="1">
    <citation type="journal article" date="2008" name="Biol. Direct">
        <title>Complete genome sequence of the extremely acidophilic methanotroph isolate V4, Methylacidiphilum infernorum, a representative of the bacterial phylum Verrucomicrobia.</title>
        <authorList>
            <person name="Hou S."/>
            <person name="Makarova K.S."/>
            <person name="Saw J.H."/>
            <person name="Senin P."/>
            <person name="Ly B.V."/>
            <person name="Zhou Z."/>
            <person name="Ren Y."/>
            <person name="Wang J."/>
            <person name="Galperin M.Y."/>
            <person name="Omelchenko M.V."/>
            <person name="Wolf Y.I."/>
            <person name="Yutin N."/>
            <person name="Koonin E.V."/>
            <person name="Stott M.B."/>
            <person name="Mountain B.W."/>
            <person name="Crowe M.A."/>
            <person name="Smirnova A.V."/>
            <person name="Dunfield P.F."/>
            <person name="Feng L."/>
            <person name="Wang L."/>
            <person name="Alam M."/>
        </authorList>
    </citation>
    <scope>NUCLEOTIDE SEQUENCE [LARGE SCALE GENOMIC DNA]</scope>
    <source>
        <strain evidence="2">Isolate V4</strain>
    </source>
</reference>